<evidence type="ECO:0000256" key="5">
    <source>
        <dbReference type="ARBA" id="ARBA00022692"/>
    </source>
</evidence>
<dbReference type="InterPro" id="IPR000522">
    <property type="entry name" value="ABC_transptr_permease_BtuC"/>
</dbReference>
<dbReference type="PANTHER" id="PTHR30472:SF24">
    <property type="entry name" value="FERRIC ENTEROBACTIN TRANSPORT SYSTEM PERMEASE PROTEIN FEPG"/>
    <property type="match status" value="1"/>
</dbReference>
<comment type="similarity">
    <text evidence="2">Belongs to the binding-protein-dependent transport system permease family. FecCD subfamily.</text>
</comment>
<keyword evidence="4" id="KW-1003">Cell membrane</keyword>
<organism evidence="9 10">
    <name type="scientific">Quadrisphaera granulorum</name>
    <dbReference type="NCBI Taxonomy" id="317664"/>
    <lineage>
        <taxon>Bacteria</taxon>
        <taxon>Bacillati</taxon>
        <taxon>Actinomycetota</taxon>
        <taxon>Actinomycetes</taxon>
        <taxon>Kineosporiales</taxon>
        <taxon>Kineosporiaceae</taxon>
        <taxon>Quadrisphaera</taxon>
    </lineage>
</organism>
<keyword evidence="5 8" id="KW-0812">Transmembrane</keyword>
<dbReference type="GO" id="GO:0022857">
    <property type="term" value="F:transmembrane transporter activity"/>
    <property type="evidence" value="ECO:0007669"/>
    <property type="project" value="InterPro"/>
</dbReference>
<dbReference type="Gene3D" id="1.10.3470.10">
    <property type="entry name" value="ABC transporter involved in vitamin B12 uptake, BtuC"/>
    <property type="match status" value="1"/>
</dbReference>
<feature type="transmembrane region" description="Helical" evidence="8">
    <location>
        <begin position="29"/>
        <end position="47"/>
    </location>
</feature>
<evidence type="ECO:0000256" key="4">
    <source>
        <dbReference type="ARBA" id="ARBA00022475"/>
    </source>
</evidence>
<feature type="transmembrane region" description="Helical" evidence="8">
    <location>
        <begin position="263"/>
        <end position="287"/>
    </location>
</feature>
<evidence type="ECO:0000256" key="7">
    <source>
        <dbReference type="ARBA" id="ARBA00023136"/>
    </source>
</evidence>
<dbReference type="AlphaFoldDB" id="A0A316B1Q7"/>
<dbReference type="EMBL" id="QGDQ01000001">
    <property type="protein sequence ID" value="PWJ56497.1"/>
    <property type="molecule type" value="Genomic_DNA"/>
</dbReference>
<comment type="subcellular location">
    <subcellularLocation>
        <location evidence="1">Cell membrane</location>
        <topology evidence="1">Multi-pass membrane protein</topology>
    </subcellularLocation>
</comment>
<dbReference type="Proteomes" id="UP000245469">
    <property type="component" value="Unassembled WGS sequence"/>
</dbReference>
<gene>
    <name evidence="9" type="ORF">BXY45_101475</name>
</gene>
<keyword evidence="7 8" id="KW-0472">Membrane</keyword>
<evidence type="ECO:0000256" key="3">
    <source>
        <dbReference type="ARBA" id="ARBA00022448"/>
    </source>
</evidence>
<evidence type="ECO:0000256" key="8">
    <source>
        <dbReference type="SAM" id="Phobius"/>
    </source>
</evidence>
<keyword evidence="6 8" id="KW-1133">Transmembrane helix</keyword>
<evidence type="ECO:0000256" key="6">
    <source>
        <dbReference type="ARBA" id="ARBA00022989"/>
    </source>
</evidence>
<keyword evidence="3" id="KW-0813">Transport</keyword>
<evidence type="ECO:0000256" key="2">
    <source>
        <dbReference type="ARBA" id="ARBA00007935"/>
    </source>
</evidence>
<sequence length="355" mass="35166">MTATAGTRRRRALRVGPVSFPVRARVTSCYLAVAVVVLVLFCLTVSIGEKAVPLRDVAAVLLGGGSPGDRFIVGELRLPRALVALGAGLALGASGALVQSVTRNPLASPDVIGILSGASTGAVAAIVLGATTAGGVLGVWGATPFAVVGGLVAAAAVVLLSWQGEVGGMRLVLVGIGVAAISTALTSLLLVGARVHEAAQAVVWLTGTLDGRTWTHAWPLLVTVAVVLPLLAPLQHPLAAMALGDAVAQGVGVRPGAVRFSAVGGATVLAAVAVAAAGPIAFVAFVAPQVMMRVIGSATPPVLGGGLAGAFLLLATDTATRTLLPVVLPVGIVTVALGAPCFLALLLARRRLLAS</sequence>
<feature type="transmembrane region" description="Helical" evidence="8">
    <location>
        <begin position="294"/>
        <end position="314"/>
    </location>
</feature>
<dbReference type="GO" id="GO:0005886">
    <property type="term" value="C:plasma membrane"/>
    <property type="evidence" value="ECO:0007669"/>
    <property type="project" value="UniProtKB-SubCell"/>
</dbReference>
<dbReference type="GO" id="GO:0033214">
    <property type="term" value="P:siderophore-iron import into cell"/>
    <property type="evidence" value="ECO:0007669"/>
    <property type="project" value="TreeGrafter"/>
</dbReference>
<comment type="caution">
    <text evidence="9">The sequence shown here is derived from an EMBL/GenBank/DDBJ whole genome shotgun (WGS) entry which is preliminary data.</text>
</comment>
<dbReference type="CDD" id="cd06550">
    <property type="entry name" value="TM_ABC_iron-siderophores_like"/>
    <property type="match status" value="1"/>
</dbReference>
<dbReference type="InterPro" id="IPR037294">
    <property type="entry name" value="ABC_BtuC-like"/>
</dbReference>
<feature type="transmembrane region" description="Helical" evidence="8">
    <location>
        <begin position="326"/>
        <end position="348"/>
    </location>
</feature>
<dbReference type="PANTHER" id="PTHR30472">
    <property type="entry name" value="FERRIC ENTEROBACTIN TRANSPORT SYSTEM PERMEASE PROTEIN"/>
    <property type="match status" value="1"/>
</dbReference>
<feature type="transmembrane region" description="Helical" evidence="8">
    <location>
        <begin position="111"/>
        <end position="131"/>
    </location>
</feature>
<feature type="transmembrane region" description="Helical" evidence="8">
    <location>
        <begin position="171"/>
        <end position="193"/>
    </location>
</feature>
<protein>
    <submittedName>
        <fullName evidence="9">Iron complex transport system permease protein</fullName>
    </submittedName>
</protein>
<dbReference type="OrthoDB" id="4455417at2"/>
<keyword evidence="10" id="KW-1185">Reference proteome</keyword>
<accession>A0A316B1Q7</accession>
<dbReference type="RefSeq" id="WP_109772634.1">
    <property type="nucleotide sequence ID" value="NZ_QGDQ01000001.1"/>
</dbReference>
<dbReference type="Pfam" id="PF01032">
    <property type="entry name" value="FecCD"/>
    <property type="match status" value="1"/>
</dbReference>
<dbReference type="SUPFAM" id="SSF81345">
    <property type="entry name" value="ABC transporter involved in vitamin B12 uptake, BtuC"/>
    <property type="match status" value="1"/>
</dbReference>
<evidence type="ECO:0000256" key="1">
    <source>
        <dbReference type="ARBA" id="ARBA00004651"/>
    </source>
</evidence>
<reference evidence="9 10" key="1">
    <citation type="submission" date="2018-03" db="EMBL/GenBank/DDBJ databases">
        <title>Genomic Encyclopedia of Archaeal and Bacterial Type Strains, Phase II (KMG-II): from individual species to whole genera.</title>
        <authorList>
            <person name="Goeker M."/>
        </authorList>
    </citation>
    <scope>NUCLEOTIDE SEQUENCE [LARGE SCALE GENOMIC DNA]</scope>
    <source>
        <strain evidence="9 10">DSM 44889</strain>
    </source>
</reference>
<proteinExistence type="inferred from homology"/>
<evidence type="ECO:0000313" key="10">
    <source>
        <dbReference type="Proteomes" id="UP000245469"/>
    </source>
</evidence>
<feature type="transmembrane region" description="Helical" evidence="8">
    <location>
        <begin position="137"/>
        <end position="159"/>
    </location>
</feature>
<name>A0A316B1Q7_9ACTN</name>
<feature type="transmembrane region" description="Helical" evidence="8">
    <location>
        <begin position="81"/>
        <end position="99"/>
    </location>
</feature>
<evidence type="ECO:0000313" key="9">
    <source>
        <dbReference type="EMBL" id="PWJ56497.1"/>
    </source>
</evidence>